<dbReference type="InterPro" id="IPR005019">
    <property type="entry name" value="Adenine_glyco"/>
</dbReference>
<evidence type="ECO:0000313" key="2">
    <source>
        <dbReference type="Proteomes" id="UP000439994"/>
    </source>
</evidence>
<dbReference type="GO" id="GO:0008725">
    <property type="term" value="F:DNA-3-methyladenine glycosylase activity"/>
    <property type="evidence" value="ECO:0007669"/>
    <property type="project" value="InterPro"/>
</dbReference>
<dbReference type="PANTHER" id="PTHR30037">
    <property type="entry name" value="DNA-3-METHYLADENINE GLYCOSYLASE 1"/>
    <property type="match status" value="1"/>
</dbReference>
<name>A0A6N8FB19_9GAMM</name>
<protein>
    <submittedName>
        <fullName evidence="1">3-methyladenine DNA glycosylase</fullName>
    </submittedName>
</protein>
<reference evidence="1 2" key="1">
    <citation type="submission" date="2019-11" db="EMBL/GenBank/DDBJ databases">
        <title>P. haliotis isolates from Z. marina roots.</title>
        <authorList>
            <person name="Cohen M."/>
            <person name="Jospin G."/>
            <person name="Eisen J.A."/>
            <person name="Coil D.A."/>
        </authorList>
    </citation>
    <scope>NUCLEOTIDE SEQUENCE [LARGE SCALE GENOMIC DNA]</scope>
    <source>
        <strain evidence="1 2">UCD-MCMsp1aY</strain>
    </source>
</reference>
<dbReference type="OrthoDB" id="9795156at2"/>
<dbReference type="InterPro" id="IPR052891">
    <property type="entry name" value="DNA-3mA_glycosylase"/>
</dbReference>
<dbReference type="PANTHER" id="PTHR30037:SF3">
    <property type="entry name" value="BLR0857 PROTEIN"/>
    <property type="match status" value="1"/>
</dbReference>
<dbReference type="SUPFAM" id="SSF48150">
    <property type="entry name" value="DNA-glycosylase"/>
    <property type="match status" value="1"/>
</dbReference>
<dbReference type="EMBL" id="WOCD01000005">
    <property type="protein sequence ID" value="MUH73324.1"/>
    <property type="molecule type" value="Genomic_DNA"/>
</dbReference>
<sequence>MSIKNLEPFRDILNRAIERKGSKSIVFAMAGVNEPKPDLAQISDDRWLAQFSKQIFQSGFVWRVVEQKWPGFEEVFFSFDIEKILMMPDEMWEAKCKDERIIRNGKKVMCIKDNAQMIYEVSEEHGSFGQFIANWPKDDVIGLWAHLKKHGARLGGNTGPYALRFLGVDTFLLSRDNEAYFRAYKLIDGGLNTKKSQTMIQDCFKQWHDETGFGYSALSRILSFSVGDNVVGMR</sequence>
<dbReference type="Pfam" id="PF03352">
    <property type="entry name" value="Adenine_glyco"/>
    <property type="match status" value="1"/>
</dbReference>
<keyword evidence="2" id="KW-1185">Reference proteome</keyword>
<proteinExistence type="predicted"/>
<evidence type="ECO:0000313" key="1">
    <source>
        <dbReference type="EMBL" id="MUH73324.1"/>
    </source>
</evidence>
<dbReference type="GO" id="GO:0006284">
    <property type="term" value="P:base-excision repair"/>
    <property type="evidence" value="ECO:0007669"/>
    <property type="project" value="InterPro"/>
</dbReference>
<accession>A0A6N8FB19</accession>
<dbReference type="Proteomes" id="UP000439994">
    <property type="component" value="Unassembled WGS sequence"/>
</dbReference>
<dbReference type="AlphaFoldDB" id="A0A6N8FB19"/>
<gene>
    <name evidence="1" type="ORF">GNP35_13010</name>
</gene>
<organism evidence="1 2">
    <name type="scientific">Psychrosphaera haliotis</name>
    <dbReference type="NCBI Taxonomy" id="555083"/>
    <lineage>
        <taxon>Bacteria</taxon>
        <taxon>Pseudomonadati</taxon>
        <taxon>Pseudomonadota</taxon>
        <taxon>Gammaproteobacteria</taxon>
        <taxon>Alteromonadales</taxon>
        <taxon>Pseudoalteromonadaceae</taxon>
        <taxon>Psychrosphaera</taxon>
    </lineage>
</organism>
<dbReference type="InterPro" id="IPR011257">
    <property type="entry name" value="DNA_glycosylase"/>
</dbReference>
<comment type="caution">
    <text evidence="1">The sequence shown here is derived from an EMBL/GenBank/DDBJ whole genome shotgun (WGS) entry which is preliminary data.</text>
</comment>
<dbReference type="RefSeq" id="WP_155696515.1">
    <property type="nucleotide sequence ID" value="NZ_WOCD01000005.1"/>
</dbReference>
<dbReference type="Gene3D" id="1.10.340.30">
    <property type="entry name" value="Hypothetical protein, domain 2"/>
    <property type="match status" value="1"/>
</dbReference>